<evidence type="ECO:0000259" key="6">
    <source>
        <dbReference type="PROSITE" id="PS51554"/>
    </source>
</evidence>
<evidence type="ECO:0000256" key="1">
    <source>
        <dbReference type="ARBA" id="ARBA00022818"/>
    </source>
</evidence>
<sequence length="826" mass="94397">MSAINVGTWEEKLKKSYSKRVKDAIDLTLSTIPRIDLEHAYVEMDIINENKEEAQVIKRARTFANYLKKKTIYINPDELLVGNISKGVRYAPFVGELYVDFVDQELDDPVMDYAIREFDKLIIPDETRKELRNVIIPFFKKHSYQNLVLNELMEDYVREKTCPMVSKTPTIPNCTNLMIQTDSGHQVHNYNKVLQIGLKGIREEVLWHKEKIEKDYVLNNKQKRLDFYEAALISIDAAIDYSKRYSKLAKEQAEVEKDEKRKQELLEISRICAKVPAEPAETWHEALQSVFMIYVIMFCDVRNVSNGWGRFDQYMMPFYQKTILEDKTMSRESALELMELFLVKANQHVELYNFANTSTQMGFALATQINIGGQTRTGEDAVNEVSYLVLDAEEQVGLQHPDIGIRIYEGTDDKFIRRATEVVRLGRGKPKFFFDKKEMECLKVAYPEAPIEELRDYVATGCTESFLPHITMCHSYCSIINVPKVLELTIHNGKCALTGEQLGPQTGEPQSFKSMEQFKNAFEEQMFWWMELVAKSVTVQMNAQADHMHAPFSSILLDGPIDKGKDLIEGGCWENSFGIWYAGLAHAADSLSAVDTLVYKEKNIEWDQLLDALKNNWEGYEELRQMCMNDVEKYGNDDDYADSFAAYVMDVWCDSIEYINGKKDLLPRYGGKYVCSSIVSSSPTALGGITGALPNGRKDGEPLSDTSSPSMGADRLGPSAVILSNVKLPIHRNALGNCLNQRISPQLVETDEDINRFVSFIKSCRDLDMFEIQFNIISTDILRDAMVHPEKHKGLLVRVASYNANFTDLNEACQIDIIRRNEQTSW</sequence>
<evidence type="ECO:0000256" key="2">
    <source>
        <dbReference type="ARBA" id="ARBA00023239"/>
    </source>
</evidence>
<organism evidence="7 8">
    <name type="scientific">Dethiosulfatibacter aminovorans DSM 17477</name>
    <dbReference type="NCBI Taxonomy" id="1121476"/>
    <lineage>
        <taxon>Bacteria</taxon>
        <taxon>Bacillati</taxon>
        <taxon>Bacillota</taxon>
        <taxon>Tissierellia</taxon>
        <taxon>Dethiosulfatibacter</taxon>
    </lineage>
</organism>
<dbReference type="OrthoDB" id="9803969at2"/>
<keyword evidence="1" id="KW-0556">Organic radical</keyword>
<evidence type="ECO:0000313" key="7">
    <source>
        <dbReference type="EMBL" id="SHI86875.1"/>
    </source>
</evidence>
<evidence type="ECO:0000259" key="5">
    <source>
        <dbReference type="PROSITE" id="PS51149"/>
    </source>
</evidence>
<comment type="caution">
    <text evidence="3">Lacks conserved residue(s) required for the propagation of feature annotation.</text>
</comment>
<dbReference type="Proteomes" id="UP000184052">
    <property type="component" value="Unassembled WGS sequence"/>
</dbReference>
<accession>A0A1M6EMU2</accession>
<reference evidence="7 8" key="1">
    <citation type="submission" date="2016-11" db="EMBL/GenBank/DDBJ databases">
        <authorList>
            <person name="Jaros S."/>
            <person name="Januszkiewicz K."/>
            <person name="Wedrychowicz H."/>
        </authorList>
    </citation>
    <scope>NUCLEOTIDE SEQUENCE [LARGE SCALE GENOMIC DNA]</scope>
    <source>
        <strain evidence="7 8">DSM 17477</strain>
    </source>
</reference>
<keyword evidence="7" id="KW-0808">Transferase</keyword>
<feature type="region of interest" description="Disordered" evidence="4">
    <location>
        <begin position="690"/>
        <end position="713"/>
    </location>
</feature>
<keyword evidence="8" id="KW-1185">Reference proteome</keyword>
<dbReference type="InterPro" id="IPR001150">
    <property type="entry name" value="Gly_radical"/>
</dbReference>
<dbReference type="InterPro" id="IPR004184">
    <property type="entry name" value="PFL_dom"/>
</dbReference>
<dbReference type="SUPFAM" id="SSF51998">
    <property type="entry name" value="PFL-like glycyl radical enzymes"/>
    <property type="match status" value="1"/>
</dbReference>
<dbReference type="AlphaFoldDB" id="A0A1M6EMU2"/>
<dbReference type="Pfam" id="PF01228">
    <property type="entry name" value="Gly_radical"/>
    <property type="match status" value="1"/>
</dbReference>
<dbReference type="STRING" id="1121476.SAMN02745751_01256"/>
<dbReference type="PANTHER" id="PTHR43641:SF2">
    <property type="entry name" value="DEHYDRATASE YBIW-RELATED"/>
    <property type="match status" value="1"/>
</dbReference>
<evidence type="ECO:0000256" key="4">
    <source>
        <dbReference type="SAM" id="MobiDB-lite"/>
    </source>
</evidence>
<feature type="domain" description="PFL" evidence="6">
    <location>
        <begin position="19"/>
        <end position="698"/>
    </location>
</feature>
<dbReference type="GO" id="GO:0005829">
    <property type="term" value="C:cytosol"/>
    <property type="evidence" value="ECO:0007669"/>
    <property type="project" value="TreeGrafter"/>
</dbReference>
<feature type="domain" description="Glycine radical" evidence="5">
    <location>
        <begin position="705"/>
        <end position="826"/>
    </location>
</feature>
<dbReference type="Gene3D" id="3.20.70.20">
    <property type="match status" value="1"/>
</dbReference>
<keyword evidence="2" id="KW-0456">Lyase</keyword>
<dbReference type="PROSITE" id="PS51554">
    <property type="entry name" value="PFL"/>
    <property type="match status" value="1"/>
</dbReference>
<dbReference type="RefSeq" id="WP_073048690.1">
    <property type="nucleotide sequence ID" value="NZ_FQZL01000007.1"/>
</dbReference>
<evidence type="ECO:0000256" key="3">
    <source>
        <dbReference type="PROSITE-ProRule" id="PRU00493"/>
    </source>
</evidence>
<evidence type="ECO:0000313" key="8">
    <source>
        <dbReference type="Proteomes" id="UP000184052"/>
    </source>
</evidence>
<proteinExistence type="predicted"/>
<dbReference type="GO" id="GO:0016829">
    <property type="term" value="F:lyase activity"/>
    <property type="evidence" value="ECO:0007669"/>
    <property type="project" value="UniProtKB-KW"/>
</dbReference>
<dbReference type="Pfam" id="PF02901">
    <property type="entry name" value="PFL-like"/>
    <property type="match status" value="1"/>
</dbReference>
<dbReference type="PANTHER" id="PTHR43641">
    <property type="entry name" value="FORMATE ACETYLTRANSFERASE 3-RELATED"/>
    <property type="match status" value="1"/>
</dbReference>
<name>A0A1M6EMU2_9FIRM</name>
<dbReference type="GO" id="GO:0016740">
    <property type="term" value="F:transferase activity"/>
    <property type="evidence" value="ECO:0007669"/>
    <property type="project" value="UniProtKB-KW"/>
</dbReference>
<dbReference type="InterPro" id="IPR051215">
    <property type="entry name" value="GRE"/>
</dbReference>
<gene>
    <name evidence="7" type="ORF">SAMN02745751_01256</name>
</gene>
<dbReference type="PROSITE" id="PS51149">
    <property type="entry name" value="GLY_RADICAL_2"/>
    <property type="match status" value="1"/>
</dbReference>
<dbReference type="EMBL" id="FQZL01000007">
    <property type="protein sequence ID" value="SHI86875.1"/>
    <property type="molecule type" value="Genomic_DNA"/>
</dbReference>
<protein>
    <submittedName>
        <fullName evidence="7">Formate C-acetyltransferase</fullName>
    </submittedName>
</protein>